<dbReference type="GO" id="GO:0005576">
    <property type="term" value="C:extracellular region"/>
    <property type="evidence" value="ECO:0007669"/>
    <property type="project" value="UniProtKB-SubCell"/>
</dbReference>
<dbReference type="InterPro" id="IPR005103">
    <property type="entry name" value="AA9_LPMO"/>
</dbReference>
<comment type="subcellular location">
    <subcellularLocation>
        <location evidence="2">Secreted</location>
    </subcellularLocation>
</comment>
<dbReference type="Proteomes" id="UP000756346">
    <property type="component" value="Unassembled WGS sequence"/>
</dbReference>
<evidence type="ECO:0000256" key="3">
    <source>
        <dbReference type="ARBA" id="ARBA00022525"/>
    </source>
</evidence>
<dbReference type="Gene3D" id="2.70.50.70">
    <property type="match status" value="1"/>
</dbReference>
<evidence type="ECO:0000256" key="6">
    <source>
        <dbReference type="ARBA" id="ARBA00023157"/>
    </source>
</evidence>
<dbReference type="EC" id="1.14.99.56" evidence="11"/>
<keyword evidence="3" id="KW-0964">Secreted</keyword>
<dbReference type="EMBL" id="JAGTJQ010000007">
    <property type="protein sequence ID" value="KAH7027628.1"/>
    <property type="molecule type" value="Genomic_DNA"/>
</dbReference>
<proteinExistence type="inferred from homology"/>
<dbReference type="GeneID" id="70188585"/>
<evidence type="ECO:0000256" key="9">
    <source>
        <dbReference type="ARBA" id="ARBA00044502"/>
    </source>
</evidence>
<evidence type="ECO:0000256" key="2">
    <source>
        <dbReference type="ARBA" id="ARBA00004613"/>
    </source>
</evidence>
<feature type="domain" description="Auxiliary Activity family 9 catalytic" evidence="13">
    <location>
        <begin position="19"/>
        <end position="241"/>
    </location>
</feature>
<dbReference type="OrthoDB" id="4849160at2759"/>
<evidence type="ECO:0000313" key="15">
    <source>
        <dbReference type="Proteomes" id="UP000756346"/>
    </source>
</evidence>
<dbReference type="CDD" id="cd21175">
    <property type="entry name" value="LPMO_AA9"/>
    <property type="match status" value="1"/>
</dbReference>
<keyword evidence="8" id="KW-0624">Polysaccharide degradation</keyword>
<evidence type="ECO:0000259" key="13">
    <source>
        <dbReference type="Pfam" id="PF03443"/>
    </source>
</evidence>
<comment type="catalytic activity">
    <reaction evidence="10">
        <text>[(1-&gt;4)-beta-D-glucosyl]n+m + reduced acceptor + O2 = 4-dehydro-beta-D-glucosyl-[(1-&gt;4)-beta-D-glucosyl]n-1 + [(1-&gt;4)-beta-D-glucosyl]m + acceptor + H2O.</text>
        <dbReference type="EC" id="1.14.99.56"/>
    </reaction>
</comment>
<evidence type="ECO:0000256" key="8">
    <source>
        <dbReference type="ARBA" id="ARBA00023326"/>
    </source>
</evidence>
<evidence type="ECO:0000256" key="4">
    <source>
        <dbReference type="ARBA" id="ARBA00022729"/>
    </source>
</evidence>
<reference evidence="14" key="1">
    <citation type="journal article" date="2021" name="Nat. Commun.">
        <title>Genetic determinants of endophytism in the Arabidopsis root mycobiome.</title>
        <authorList>
            <person name="Mesny F."/>
            <person name="Miyauchi S."/>
            <person name="Thiergart T."/>
            <person name="Pickel B."/>
            <person name="Atanasova L."/>
            <person name="Karlsson M."/>
            <person name="Huettel B."/>
            <person name="Barry K.W."/>
            <person name="Haridas S."/>
            <person name="Chen C."/>
            <person name="Bauer D."/>
            <person name="Andreopoulos W."/>
            <person name="Pangilinan J."/>
            <person name="LaButti K."/>
            <person name="Riley R."/>
            <person name="Lipzen A."/>
            <person name="Clum A."/>
            <person name="Drula E."/>
            <person name="Henrissat B."/>
            <person name="Kohler A."/>
            <person name="Grigoriev I.V."/>
            <person name="Martin F.M."/>
            <person name="Hacquard S."/>
        </authorList>
    </citation>
    <scope>NUCLEOTIDE SEQUENCE</scope>
    <source>
        <strain evidence="14">MPI-CAGE-CH-0230</strain>
    </source>
</reference>
<evidence type="ECO:0000313" key="14">
    <source>
        <dbReference type="EMBL" id="KAH7027628.1"/>
    </source>
</evidence>
<feature type="signal peptide" evidence="12">
    <location>
        <begin position="1"/>
        <end position="18"/>
    </location>
</feature>
<comment type="similarity">
    <text evidence="9">Belongs to the polysaccharide monooxygenase AA9 family.</text>
</comment>
<keyword evidence="15" id="KW-1185">Reference proteome</keyword>
<evidence type="ECO:0000256" key="1">
    <source>
        <dbReference type="ARBA" id="ARBA00001973"/>
    </source>
</evidence>
<keyword evidence="14" id="KW-0378">Hydrolase</keyword>
<dbReference type="InterPro" id="IPR049892">
    <property type="entry name" value="AA9"/>
</dbReference>
<dbReference type="PROSITE" id="PS51257">
    <property type="entry name" value="PROKAR_LIPOPROTEIN"/>
    <property type="match status" value="1"/>
</dbReference>
<feature type="chain" id="PRO_5040292054" description="lytic cellulose monooxygenase (C4-dehydrogenating)" evidence="12">
    <location>
        <begin position="19"/>
        <end position="252"/>
    </location>
</feature>
<keyword evidence="5" id="KW-0136">Cellulose degradation</keyword>
<dbReference type="AlphaFoldDB" id="A0A9P8Y0L2"/>
<keyword evidence="7" id="KW-0119">Carbohydrate metabolism</keyword>
<dbReference type="RefSeq" id="XP_046010427.1">
    <property type="nucleotide sequence ID" value="XM_046159039.1"/>
</dbReference>
<gene>
    <name evidence="14" type="ORF">B0I36DRAFT_364807</name>
</gene>
<dbReference type="PANTHER" id="PTHR33353">
    <property type="entry name" value="PUTATIVE (AFU_ORTHOLOGUE AFUA_1G12560)-RELATED"/>
    <property type="match status" value="1"/>
</dbReference>
<name>A0A9P8Y0L2_9PEZI</name>
<organism evidence="14 15">
    <name type="scientific">Microdochium trichocladiopsis</name>
    <dbReference type="NCBI Taxonomy" id="1682393"/>
    <lineage>
        <taxon>Eukaryota</taxon>
        <taxon>Fungi</taxon>
        <taxon>Dikarya</taxon>
        <taxon>Ascomycota</taxon>
        <taxon>Pezizomycotina</taxon>
        <taxon>Sordariomycetes</taxon>
        <taxon>Xylariomycetidae</taxon>
        <taxon>Xylariales</taxon>
        <taxon>Microdochiaceae</taxon>
        <taxon>Microdochium</taxon>
    </lineage>
</organism>
<keyword evidence="6" id="KW-1015">Disulfide bond</keyword>
<keyword evidence="4 12" id="KW-0732">Signal</keyword>
<protein>
    <recommendedName>
        <fullName evidence="11">lytic cellulose monooxygenase (C4-dehydrogenating)</fullName>
        <ecNumber evidence="11">1.14.99.56</ecNumber>
    </recommendedName>
</protein>
<comment type="cofactor">
    <cofactor evidence="1">
        <name>Cu(2+)</name>
        <dbReference type="ChEBI" id="CHEBI:29036"/>
    </cofactor>
</comment>
<evidence type="ECO:0000256" key="7">
    <source>
        <dbReference type="ARBA" id="ARBA00023277"/>
    </source>
</evidence>
<evidence type="ECO:0000256" key="11">
    <source>
        <dbReference type="ARBA" id="ARBA00047174"/>
    </source>
</evidence>
<dbReference type="Pfam" id="PF03443">
    <property type="entry name" value="AA9"/>
    <property type="match status" value="1"/>
</dbReference>
<evidence type="ECO:0000256" key="10">
    <source>
        <dbReference type="ARBA" id="ARBA00045077"/>
    </source>
</evidence>
<dbReference type="PANTHER" id="PTHR33353:SF34">
    <property type="entry name" value="ENDO-BETA-1,4-GLUCANASE D"/>
    <property type="match status" value="1"/>
</dbReference>
<comment type="caution">
    <text evidence="14">The sequence shown here is derived from an EMBL/GenBank/DDBJ whole genome shotgun (WGS) entry which is preliminary data.</text>
</comment>
<accession>A0A9P8Y0L2</accession>
<sequence>MSFKAFIAALAGAACVSAHGYVEQITIKNRSFPGYNPSNAPWTPNQNSIGWENWATDTGFVSAKNLQSADIICHIKGKNAPKLAKVKAGGTVSLRWTSWPSSHHGPIIDYIADCHGNCKTVDKAKLEWAKIAEKGQLSLGSGAGNPGKWADDLLFETGMTWNVKIPANLAPGQYVLRHEIIALHEGHLQGGAQFYPQCISIKVTGSGKQVPQGGVVGTSLYKMNDPGVYHNIYNDENKPTYKIPGPAKWQYA</sequence>
<dbReference type="GO" id="GO:0016787">
    <property type="term" value="F:hydrolase activity"/>
    <property type="evidence" value="ECO:0007669"/>
    <property type="project" value="UniProtKB-KW"/>
</dbReference>
<dbReference type="GO" id="GO:0030245">
    <property type="term" value="P:cellulose catabolic process"/>
    <property type="evidence" value="ECO:0007669"/>
    <property type="project" value="UniProtKB-KW"/>
</dbReference>
<evidence type="ECO:0000256" key="12">
    <source>
        <dbReference type="SAM" id="SignalP"/>
    </source>
</evidence>
<evidence type="ECO:0000256" key="5">
    <source>
        <dbReference type="ARBA" id="ARBA00023001"/>
    </source>
</evidence>